<name>A0A4R5P6B0_9MYCO</name>
<dbReference type="Proteomes" id="UP000295627">
    <property type="component" value="Unassembled WGS sequence"/>
</dbReference>
<reference evidence="1 2" key="1">
    <citation type="journal article" date="2019" name="Sci. Rep.">
        <title>Extended insight into the Mycobacterium chelonae-abscessus complex through whole genome sequencing of Mycobacterium salmoniphilum outbreak and Mycobacterium salmoniphilum-like strains.</title>
        <authorList>
            <person name="Behra P.R.K."/>
            <person name="Das S."/>
            <person name="Pettersson B.M.F."/>
            <person name="Shirreff L."/>
            <person name="DuCote T."/>
            <person name="Jacobsson K.G."/>
            <person name="Ennis D.G."/>
            <person name="Kirsebom L.A."/>
        </authorList>
    </citation>
    <scope>NUCLEOTIDE SEQUENCE [LARGE SCALE GENOMIC DNA]</scope>
    <source>
        <strain evidence="1 2">DSM 45524</strain>
    </source>
</reference>
<dbReference type="EMBL" id="RXLR01000019">
    <property type="protein sequence ID" value="TDH18587.1"/>
    <property type="molecule type" value="Genomic_DNA"/>
</dbReference>
<evidence type="ECO:0000313" key="2">
    <source>
        <dbReference type="Proteomes" id="UP000295627"/>
    </source>
</evidence>
<protein>
    <submittedName>
        <fullName evidence="1">Uncharacterized protein</fullName>
    </submittedName>
</protein>
<dbReference type="AlphaFoldDB" id="A0A4R5P6B0"/>
<accession>A0A4R5P6B0</accession>
<comment type="caution">
    <text evidence="1">The sequence shown here is derived from an EMBL/GenBank/DDBJ whole genome shotgun (WGS) entry which is preliminary data.</text>
</comment>
<evidence type="ECO:0000313" key="1">
    <source>
        <dbReference type="EMBL" id="TDH18587.1"/>
    </source>
</evidence>
<sequence length="69" mass="7129">MIDARDARRFVDAGVFSLGIPIGGPETGRDAVDQSRPQRCGVVMAGDGRIGASGMRAAALENVLGLMAK</sequence>
<proteinExistence type="predicted"/>
<dbReference type="RefSeq" id="WP_078334296.1">
    <property type="nucleotide sequence ID" value="NZ_MAFQ01000006.1"/>
</dbReference>
<gene>
    <name evidence="1" type="ORF">EJ571_18360</name>
</gene>
<organism evidence="1 2">
    <name type="scientific">Mycobacteroides franklinii</name>
    <dbReference type="NCBI Taxonomy" id="948102"/>
    <lineage>
        <taxon>Bacteria</taxon>
        <taxon>Bacillati</taxon>
        <taxon>Actinomycetota</taxon>
        <taxon>Actinomycetes</taxon>
        <taxon>Mycobacteriales</taxon>
        <taxon>Mycobacteriaceae</taxon>
        <taxon>Mycobacteroides</taxon>
    </lineage>
</organism>